<dbReference type="InterPro" id="IPR002549">
    <property type="entry name" value="AI-2E-like"/>
</dbReference>
<accession>A0A8B3FPP3</accession>
<evidence type="ECO:0000256" key="3">
    <source>
        <dbReference type="ARBA" id="ARBA00022692"/>
    </source>
</evidence>
<comment type="subcellular location">
    <subcellularLocation>
        <location evidence="1">Membrane</location>
        <topology evidence="1">Multi-pass membrane protein</topology>
    </subcellularLocation>
</comment>
<keyword evidence="3 7" id="KW-0812">Transmembrane</keyword>
<evidence type="ECO:0000256" key="2">
    <source>
        <dbReference type="ARBA" id="ARBA00009773"/>
    </source>
</evidence>
<evidence type="ECO:0000256" key="5">
    <source>
        <dbReference type="ARBA" id="ARBA00023136"/>
    </source>
</evidence>
<proteinExistence type="inferred from homology"/>
<evidence type="ECO:0000256" key="1">
    <source>
        <dbReference type="ARBA" id="ARBA00004141"/>
    </source>
</evidence>
<gene>
    <name evidence="8" type="ORF">D7U36_00880</name>
</gene>
<dbReference type="Proteomes" id="UP000279336">
    <property type="component" value="Unassembled WGS sequence"/>
</dbReference>
<feature type="region of interest" description="Disordered" evidence="6">
    <location>
        <begin position="356"/>
        <end position="386"/>
    </location>
</feature>
<name>A0A8B3FPP3_9ACTN</name>
<feature type="transmembrane region" description="Helical" evidence="7">
    <location>
        <begin position="20"/>
        <end position="37"/>
    </location>
</feature>
<dbReference type="OrthoDB" id="9799225at2"/>
<feature type="transmembrane region" description="Helical" evidence="7">
    <location>
        <begin position="207"/>
        <end position="240"/>
    </location>
</feature>
<feature type="transmembrane region" description="Helical" evidence="7">
    <location>
        <begin position="44"/>
        <end position="61"/>
    </location>
</feature>
<sequence length="386" mass="40644">MSDVDGAVGVPMSANGLPRFLQITLGVVLVLVALTMLKTYSGTFGPIFLALNLMVTAYPLHTWLVRKGCPSALSAIVVALMVFVLLLAMVAGLVWAVNEMIRMLPHYTSQFSALYEQLLGFASRLGLDSSSLTSALGRIDPNSLVSAATSLLNASTGFIGGLSVLVCTLVFMAMDTAGFARRLSIAASTHSRVVAGFRSFSQGVRSYWIVTTVFGLIVAVLDVVALQLIGVPGVIIWGLLSFLTNYIPNIGFVIGLIPPALVALVSLDWKRALVVIIVYCVLNFVVQTIIQPRFTGDAVGVTPTVSFLSLLVWGGVLGALGTLLALPMTLLIKALIIDIDPRARWVNALIASDPHDADGAAQQRELAGPPASGGGPAPSRTASDQT</sequence>
<dbReference type="Pfam" id="PF01594">
    <property type="entry name" value="AI-2E_transport"/>
    <property type="match status" value="1"/>
</dbReference>
<dbReference type="AlphaFoldDB" id="A0A8B3FPP3"/>
<comment type="caution">
    <text evidence="8">The sequence shown here is derived from an EMBL/GenBank/DDBJ whole genome shotgun (WGS) entry which is preliminary data.</text>
</comment>
<dbReference type="RefSeq" id="WP_121587813.1">
    <property type="nucleotide sequence ID" value="NZ_RCIW01000001.1"/>
</dbReference>
<comment type="similarity">
    <text evidence="2">Belongs to the autoinducer-2 exporter (AI-2E) (TC 2.A.86) family.</text>
</comment>
<reference evidence="8 9" key="1">
    <citation type="submission" date="2018-10" db="EMBL/GenBank/DDBJ databases">
        <title>Propionibacterium australiense Genome Sequencing and Assembly.</title>
        <authorList>
            <person name="Bernier A.-M."/>
            <person name="Bernard K."/>
        </authorList>
    </citation>
    <scope>NUCLEOTIDE SEQUENCE [LARGE SCALE GENOMIC DNA]</scope>
    <source>
        <strain evidence="8 9">NML98A078</strain>
    </source>
</reference>
<dbReference type="PANTHER" id="PTHR21716:SF64">
    <property type="entry name" value="AI-2 TRANSPORT PROTEIN TQSA"/>
    <property type="match status" value="1"/>
</dbReference>
<dbReference type="GO" id="GO:0055085">
    <property type="term" value="P:transmembrane transport"/>
    <property type="evidence" value="ECO:0007669"/>
    <property type="project" value="TreeGrafter"/>
</dbReference>
<evidence type="ECO:0000313" key="9">
    <source>
        <dbReference type="Proteomes" id="UP000279336"/>
    </source>
</evidence>
<evidence type="ECO:0000256" key="6">
    <source>
        <dbReference type="SAM" id="MobiDB-lite"/>
    </source>
</evidence>
<dbReference type="EMBL" id="RCIW01000001">
    <property type="protein sequence ID" value="RLP13013.1"/>
    <property type="molecule type" value="Genomic_DNA"/>
</dbReference>
<feature type="transmembrane region" description="Helical" evidence="7">
    <location>
        <begin position="246"/>
        <end position="265"/>
    </location>
</feature>
<feature type="transmembrane region" description="Helical" evidence="7">
    <location>
        <begin position="272"/>
        <end position="290"/>
    </location>
</feature>
<evidence type="ECO:0000256" key="7">
    <source>
        <dbReference type="SAM" id="Phobius"/>
    </source>
</evidence>
<evidence type="ECO:0000256" key="4">
    <source>
        <dbReference type="ARBA" id="ARBA00022989"/>
    </source>
</evidence>
<keyword evidence="5 7" id="KW-0472">Membrane</keyword>
<evidence type="ECO:0000313" key="8">
    <source>
        <dbReference type="EMBL" id="RLP13013.1"/>
    </source>
</evidence>
<feature type="transmembrane region" description="Helical" evidence="7">
    <location>
        <begin position="73"/>
        <end position="97"/>
    </location>
</feature>
<feature type="transmembrane region" description="Helical" evidence="7">
    <location>
        <begin position="310"/>
        <end position="332"/>
    </location>
</feature>
<organism evidence="8 9">
    <name type="scientific">Propionibacterium australiense</name>
    <dbReference type="NCBI Taxonomy" id="119981"/>
    <lineage>
        <taxon>Bacteria</taxon>
        <taxon>Bacillati</taxon>
        <taxon>Actinomycetota</taxon>
        <taxon>Actinomycetes</taxon>
        <taxon>Propionibacteriales</taxon>
        <taxon>Propionibacteriaceae</taxon>
        <taxon>Propionibacterium</taxon>
    </lineage>
</organism>
<dbReference type="GO" id="GO:0016020">
    <property type="term" value="C:membrane"/>
    <property type="evidence" value="ECO:0007669"/>
    <property type="project" value="UniProtKB-SubCell"/>
</dbReference>
<keyword evidence="4 7" id="KW-1133">Transmembrane helix</keyword>
<dbReference type="PANTHER" id="PTHR21716">
    <property type="entry name" value="TRANSMEMBRANE PROTEIN"/>
    <property type="match status" value="1"/>
</dbReference>
<protein>
    <submittedName>
        <fullName evidence="8">AI-2E family transporter</fullName>
    </submittedName>
</protein>